<evidence type="ECO:0000256" key="1">
    <source>
        <dbReference type="SAM" id="MobiDB-lite"/>
    </source>
</evidence>
<dbReference type="Proteomes" id="UP000664203">
    <property type="component" value="Unassembled WGS sequence"/>
</dbReference>
<evidence type="ECO:0000256" key="2">
    <source>
        <dbReference type="SAM" id="SignalP"/>
    </source>
</evidence>
<keyword evidence="2" id="KW-0732">Signal</keyword>
<feature type="compositionally biased region" description="Low complexity" evidence="1">
    <location>
        <begin position="65"/>
        <end position="90"/>
    </location>
</feature>
<feature type="signal peptide" evidence="2">
    <location>
        <begin position="1"/>
        <end position="17"/>
    </location>
</feature>
<evidence type="ECO:0000313" key="4">
    <source>
        <dbReference type="Proteomes" id="UP000664203"/>
    </source>
</evidence>
<feature type="region of interest" description="Disordered" evidence="1">
    <location>
        <begin position="49"/>
        <end position="90"/>
    </location>
</feature>
<proteinExistence type="predicted"/>
<sequence>MLVQSFWLSSLLCMVSATAHATSLTNIHPPADLKRRYLSTGTGVSLPSIATPPYPTGSTNATAVPTGSTYPTSSLLPSSASSSATTPTATAVPPPTIGPYYLVVADTGTPFDGDYINLDFEPSDEGLNVLVFGSTELVPGGDSVYYLFSDGTFQNDNTGWTASYVNSSASFVFPNPGSPDYNGETAVTCEYNVGGVLTCQKGVFYAFPQTVVGGDPLPRTPFVQLGSTVPIGAYQLTLLLDIA</sequence>
<accession>A0A8H3HX16</accession>
<dbReference type="OrthoDB" id="10626785at2759"/>
<gene>
    <name evidence="3" type="ORF">ALECFALPRED_001917</name>
</gene>
<name>A0A8H3HX16_9LECA</name>
<organism evidence="3 4">
    <name type="scientific">Alectoria fallacina</name>
    <dbReference type="NCBI Taxonomy" id="1903189"/>
    <lineage>
        <taxon>Eukaryota</taxon>
        <taxon>Fungi</taxon>
        <taxon>Dikarya</taxon>
        <taxon>Ascomycota</taxon>
        <taxon>Pezizomycotina</taxon>
        <taxon>Lecanoromycetes</taxon>
        <taxon>OSLEUM clade</taxon>
        <taxon>Lecanoromycetidae</taxon>
        <taxon>Lecanorales</taxon>
        <taxon>Lecanorineae</taxon>
        <taxon>Parmeliaceae</taxon>
        <taxon>Alectoria</taxon>
    </lineage>
</organism>
<evidence type="ECO:0000313" key="3">
    <source>
        <dbReference type="EMBL" id="CAF9905947.1"/>
    </source>
</evidence>
<protein>
    <submittedName>
        <fullName evidence="3">Uncharacterized protein</fullName>
    </submittedName>
</protein>
<dbReference type="EMBL" id="CAJPDR010000015">
    <property type="protein sequence ID" value="CAF9905947.1"/>
    <property type="molecule type" value="Genomic_DNA"/>
</dbReference>
<comment type="caution">
    <text evidence="3">The sequence shown here is derived from an EMBL/GenBank/DDBJ whole genome shotgun (WGS) entry which is preliminary data.</text>
</comment>
<keyword evidence="4" id="KW-1185">Reference proteome</keyword>
<dbReference type="AlphaFoldDB" id="A0A8H3HX16"/>
<reference evidence="3" key="1">
    <citation type="submission" date="2021-03" db="EMBL/GenBank/DDBJ databases">
        <authorList>
            <person name="Tagirdzhanova G."/>
        </authorList>
    </citation>
    <scope>NUCLEOTIDE SEQUENCE</scope>
</reference>
<feature type="chain" id="PRO_5034840284" evidence="2">
    <location>
        <begin position="18"/>
        <end position="243"/>
    </location>
</feature>